<keyword evidence="2" id="KW-0378">Hydrolase</keyword>
<dbReference type="Pfam" id="PF00149">
    <property type="entry name" value="Metallophos"/>
    <property type="match status" value="1"/>
</dbReference>
<organism evidence="6 7">
    <name type="scientific">Planotetraspora mira</name>
    <dbReference type="NCBI Taxonomy" id="58121"/>
    <lineage>
        <taxon>Bacteria</taxon>
        <taxon>Bacillati</taxon>
        <taxon>Actinomycetota</taxon>
        <taxon>Actinomycetes</taxon>
        <taxon>Streptosporangiales</taxon>
        <taxon>Streptosporangiaceae</taxon>
        <taxon>Planotetraspora</taxon>
    </lineage>
</organism>
<dbReference type="Gene3D" id="3.60.21.10">
    <property type="match status" value="1"/>
</dbReference>
<keyword evidence="4" id="KW-0472">Membrane</keyword>
<accession>A0A8J3TS90</accession>
<dbReference type="SUPFAM" id="SSF56300">
    <property type="entry name" value="Metallo-dependent phosphatases"/>
    <property type="match status" value="1"/>
</dbReference>
<dbReference type="InterPro" id="IPR051158">
    <property type="entry name" value="Metallophosphoesterase_sf"/>
</dbReference>
<evidence type="ECO:0000256" key="3">
    <source>
        <dbReference type="SAM" id="MobiDB-lite"/>
    </source>
</evidence>
<dbReference type="PANTHER" id="PTHR31302">
    <property type="entry name" value="TRANSMEMBRANE PROTEIN WITH METALLOPHOSPHOESTERASE DOMAIN-RELATED"/>
    <property type="match status" value="1"/>
</dbReference>
<evidence type="ECO:0000256" key="2">
    <source>
        <dbReference type="ARBA" id="ARBA00022801"/>
    </source>
</evidence>
<keyword evidence="7" id="KW-1185">Reference proteome</keyword>
<dbReference type="PANTHER" id="PTHR31302:SF31">
    <property type="entry name" value="PHOSPHODIESTERASE YAEI"/>
    <property type="match status" value="1"/>
</dbReference>
<proteinExistence type="predicted"/>
<feature type="transmembrane region" description="Helical" evidence="4">
    <location>
        <begin position="180"/>
        <end position="202"/>
    </location>
</feature>
<evidence type="ECO:0000313" key="6">
    <source>
        <dbReference type="EMBL" id="GII31157.1"/>
    </source>
</evidence>
<evidence type="ECO:0000259" key="5">
    <source>
        <dbReference type="Pfam" id="PF00149"/>
    </source>
</evidence>
<dbReference type="EMBL" id="BOOO01000024">
    <property type="protein sequence ID" value="GII31157.1"/>
    <property type="molecule type" value="Genomic_DNA"/>
</dbReference>
<reference evidence="6 7" key="1">
    <citation type="submission" date="2021-01" db="EMBL/GenBank/DDBJ databases">
        <title>Whole genome shotgun sequence of Planotetraspora mira NBRC 15435.</title>
        <authorList>
            <person name="Komaki H."/>
            <person name="Tamura T."/>
        </authorList>
    </citation>
    <scope>NUCLEOTIDE SEQUENCE [LARGE SCALE GENOMIC DNA]</scope>
    <source>
        <strain evidence="6 7">NBRC 15435</strain>
    </source>
</reference>
<dbReference type="InterPro" id="IPR004843">
    <property type="entry name" value="Calcineurin-like_PHP"/>
</dbReference>
<sequence length="456" mass="47989">MGFGIAIVVAVAVVHYYLWRRLIRPATTPGSRARRVAVWALFLLAAPLVLTRAGGRIFGTGFEHFIAWPGYLWLAIMFYLLVFALVMEIPRALALLAVRRIERRETGSTAAAPATPATPATPAAQDELPVAALAASGASAPEATSGASSPAPADITSHGRDDRPEDAAVPREGRIDRRMFISRTASAVVGVGALATVGYGVATALGDPIIERVPVRLARLDPRMNGLRIAVVSDIHLGPLTGIGHTERITRMINGLQADVVTIVGDLVDGSVAELGALAAPLKDLESRYGAYFVTGNHEYYTSAGPQEWIDELDSLGVRSLRNERVEISHAGAVLDLAGVNDLNGAAYGDGPDFGKALDGRDAARPVVLLAHQPVQVETAAERGVDLQLSGHTHGGQIAPFNLVVSLQQPVVAGLAAFPRAGGGETQVYVTRGAGYWGPPVRVGAPPEITLIELHA</sequence>
<feature type="compositionally biased region" description="Low complexity" evidence="3">
    <location>
        <begin position="140"/>
        <end position="153"/>
    </location>
</feature>
<protein>
    <submittedName>
        <fullName evidence="6">Membrane protein</fullName>
    </submittedName>
</protein>
<dbReference type="AlphaFoldDB" id="A0A8J3TS90"/>
<keyword evidence="1" id="KW-0479">Metal-binding</keyword>
<feature type="region of interest" description="Disordered" evidence="3">
    <location>
        <begin position="140"/>
        <end position="171"/>
    </location>
</feature>
<feature type="compositionally biased region" description="Basic and acidic residues" evidence="3">
    <location>
        <begin position="157"/>
        <end position="171"/>
    </location>
</feature>
<dbReference type="CDD" id="cd07385">
    <property type="entry name" value="MPP_YkuE_C"/>
    <property type="match status" value="1"/>
</dbReference>
<dbReference type="GO" id="GO:0046872">
    <property type="term" value="F:metal ion binding"/>
    <property type="evidence" value="ECO:0007669"/>
    <property type="project" value="UniProtKB-KW"/>
</dbReference>
<evidence type="ECO:0000313" key="7">
    <source>
        <dbReference type="Proteomes" id="UP000650628"/>
    </source>
</evidence>
<comment type="caution">
    <text evidence="6">The sequence shown here is derived from an EMBL/GenBank/DDBJ whole genome shotgun (WGS) entry which is preliminary data.</text>
</comment>
<dbReference type="InterPro" id="IPR029052">
    <property type="entry name" value="Metallo-depent_PP-like"/>
</dbReference>
<feature type="transmembrane region" description="Helical" evidence="4">
    <location>
        <begin position="6"/>
        <end position="23"/>
    </location>
</feature>
<gene>
    <name evidence="6" type="ORF">Pmi06nite_45990</name>
</gene>
<dbReference type="GO" id="GO:0016020">
    <property type="term" value="C:membrane"/>
    <property type="evidence" value="ECO:0007669"/>
    <property type="project" value="GOC"/>
</dbReference>
<keyword evidence="4" id="KW-0812">Transmembrane</keyword>
<dbReference type="GO" id="GO:0008758">
    <property type="term" value="F:UDP-2,3-diacylglucosamine hydrolase activity"/>
    <property type="evidence" value="ECO:0007669"/>
    <property type="project" value="TreeGrafter"/>
</dbReference>
<feature type="domain" description="Calcineurin-like phosphoesterase" evidence="5">
    <location>
        <begin position="227"/>
        <end position="395"/>
    </location>
</feature>
<name>A0A8J3TS90_9ACTN</name>
<dbReference type="Proteomes" id="UP000650628">
    <property type="component" value="Unassembled WGS sequence"/>
</dbReference>
<keyword evidence="4" id="KW-1133">Transmembrane helix</keyword>
<dbReference type="GO" id="GO:0009245">
    <property type="term" value="P:lipid A biosynthetic process"/>
    <property type="evidence" value="ECO:0007669"/>
    <property type="project" value="TreeGrafter"/>
</dbReference>
<evidence type="ECO:0000256" key="1">
    <source>
        <dbReference type="ARBA" id="ARBA00022723"/>
    </source>
</evidence>
<feature type="transmembrane region" description="Helical" evidence="4">
    <location>
        <begin position="71"/>
        <end position="98"/>
    </location>
</feature>
<dbReference type="RefSeq" id="WP_239114125.1">
    <property type="nucleotide sequence ID" value="NZ_BOOO01000024.1"/>
</dbReference>
<evidence type="ECO:0000256" key="4">
    <source>
        <dbReference type="SAM" id="Phobius"/>
    </source>
</evidence>
<feature type="transmembrane region" description="Helical" evidence="4">
    <location>
        <begin position="35"/>
        <end position="59"/>
    </location>
</feature>